<dbReference type="EMBL" id="JBHUDD010000027">
    <property type="protein sequence ID" value="MFD1508282.1"/>
    <property type="molecule type" value="Genomic_DNA"/>
</dbReference>
<reference evidence="3" key="1">
    <citation type="journal article" date="2019" name="Int. J. Syst. Evol. Microbiol.">
        <title>The Global Catalogue of Microorganisms (GCM) 10K type strain sequencing project: providing services to taxonomists for standard genome sequencing and annotation.</title>
        <authorList>
            <consortium name="The Broad Institute Genomics Platform"/>
            <consortium name="The Broad Institute Genome Sequencing Center for Infectious Disease"/>
            <person name="Wu L."/>
            <person name="Ma J."/>
        </authorList>
    </citation>
    <scope>NUCLEOTIDE SEQUENCE [LARGE SCALE GENOMIC DNA]</scope>
    <source>
        <strain evidence="3">CGMCC 1.12477</strain>
    </source>
</reference>
<evidence type="ECO:0000256" key="1">
    <source>
        <dbReference type="SAM" id="SignalP"/>
    </source>
</evidence>
<evidence type="ECO:0000313" key="3">
    <source>
        <dbReference type="Proteomes" id="UP001597186"/>
    </source>
</evidence>
<dbReference type="RefSeq" id="WP_379912751.1">
    <property type="nucleotide sequence ID" value="NZ_JBHUDD010000027.1"/>
</dbReference>
<accession>A0ABW4EAB9</accession>
<dbReference type="InterPro" id="IPR052022">
    <property type="entry name" value="26kDa_periplasmic_antigen"/>
</dbReference>
<keyword evidence="3" id="KW-1185">Reference proteome</keyword>
<dbReference type="PANTHER" id="PTHR34387:SF1">
    <property type="entry name" value="PERIPLASMIC IMMUNOGENIC PROTEIN"/>
    <property type="match status" value="1"/>
</dbReference>
<dbReference type="Proteomes" id="UP001597186">
    <property type="component" value="Unassembled WGS sequence"/>
</dbReference>
<organism evidence="2 3">
    <name type="scientific">Lacimonas salitolerans</name>
    <dbReference type="NCBI Taxonomy" id="1323750"/>
    <lineage>
        <taxon>Bacteria</taxon>
        <taxon>Pseudomonadati</taxon>
        <taxon>Pseudomonadota</taxon>
        <taxon>Alphaproteobacteria</taxon>
        <taxon>Rhodobacterales</taxon>
        <taxon>Paracoccaceae</taxon>
        <taxon>Lacimonas</taxon>
    </lineage>
</organism>
<dbReference type="Gene3D" id="3.30.110.170">
    <property type="entry name" value="Protein of unknown function (DUF541), domain 1"/>
    <property type="match status" value="1"/>
</dbReference>
<gene>
    <name evidence="2" type="ORF">ACFTOW_02560</name>
</gene>
<sequence>MKRILICVLLSLSPMVAWADDDDRLLTVTGTGEVARAPDMAVIRVGVGAEDADAATALASTSEAMTRMQARLAEVGVERRDIQTSQLSLEPVYEQTANSAPRIVGFQATNAVTVRVREISATGEVLGALVGDGANRIDGVTFALQDPRGVMDEARRLAIEDARRKADLLAEAAGVTLGPVRDIREVGGDGPPRPMMMSRMASESMDVPMAEGEVGLSASVSVVYEIE</sequence>
<protein>
    <submittedName>
        <fullName evidence="2">SIMPL domain-containing protein</fullName>
    </submittedName>
</protein>
<name>A0ABW4EAB9_9RHOB</name>
<keyword evidence="1" id="KW-0732">Signal</keyword>
<dbReference type="InterPro" id="IPR007497">
    <property type="entry name" value="SIMPL/DUF541"/>
</dbReference>
<dbReference type="Gene3D" id="3.30.70.2970">
    <property type="entry name" value="Protein of unknown function (DUF541), domain 2"/>
    <property type="match status" value="1"/>
</dbReference>
<comment type="caution">
    <text evidence="2">The sequence shown here is derived from an EMBL/GenBank/DDBJ whole genome shotgun (WGS) entry which is preliminary data.</text>
</comment>
<feature type="signal peptide" evidence="1">
    <location>
        <begin position="1"/>
        <end position="19"/>
    </location>
</feature>
<dbReference type="Pfam" id="PF04402">
    <property type="entry name" value="SIMPL"/>
    <property type="match status" value="1"/>
</dbReference>
<feature type="chain" id="PRO_5046912283" evidence="1">
    <location>
        <begin position="20"/>
        <end position="227"/>
    </location>
</feature>
<proteinExistence type="predicted"/>
<dbReference type="PANTHER" id="PTHR34387">
    <property type="entry name" value="SLR1258 PROTEIN"/>
    <property type="match status" value="1"/>
</dbReference>
<evidence type="ECO:0000313" key="2">
    <source>
        <dbReference type="EMBL" id="MFD1508282.1"/>
    </source>
</evidence>